<dbReference type="Proteomes" id="UP001165122">
    <property type="component" value="Unassembled WGS sequence"/>
</dbReference>
<dbReference type="InterPro" id="IPR029063">
    <property type="entry name" value="SAM-dependent_MTases_sf"/>
</dbReference>
<dbReference type="EMBL" id="BRXW01000119">
    <property type="protein sequence ID" value="GMI08135.1"/>
    <property type="molecule type" value="Genomic_DNA"/>
</dbReference>
<proteinExistence type="predicted"/>
<evidence type="ECO:0000313" key="2">
    <source>
        <dbReference type="Proteomes" id="UP001165122"/>
    </source>
</evidence>
<dbReference type="AlphaFoldDB" id="A0A9W7CDZ8"/>
<accession>A0A9W7CDZ8</accession>
<gene>
    <name evidence="1" type="ORF">TrLO_g14309</name>
</gene>
<organism evidence="1 2">
    <name type="scientific">Triparma laevis f. longispina</name>
    <dbReference type="NCBI Taxonomy" id="1714387"/>
    <lineage>
        <taxon>Eukaryota</taxon>
        <taxon>Sar</taxon>
        <taxon>Stramenopiles</taxon>
        <taxon>Ochrophyta</taxon>
        <taxon>Bolidophyceae</taxon>
        <taxon>Parmales</taxon>
        <taxon>Triparmaceae</taxon>
        <taxon>Triparma</taxon>
    </lineage>
</organism>
<keyword evidence="2" id="KW-1185">Reference proteome</keyword>
<reference evidence="2" key="1">
    <citation type="journal article" date="2023" name="Commun. Biol.">
        <title>Genome analysis of Parmales, the sister group of diatoms, reveals the evolutionary specialization of diatoms from phago-mixotrophs to photoautotrophs.</title>
        <authorList>
            <person name="Ban H."/>
            <person name="Sato S."/>
            <person name="Yoshikawa S."/>
            <person name="Yamada K."/>
            <person name="Nakamura Y."/>
            <person name="Ichinomiya M."/>
            <person name="Sato N."/>
            <person name="Blanc-Mathieu R."/>
            <person name="Endo H."/>
            <person name="Kuwata A."/>
            <person name="Ogata H."/>
        </authorList>
    </citation>
    <scope>NUCLEOTIDE SEQUENCE [LARGE SCALE GENOMIC DNA]</scope>
    <source>
        <strain evidence="2">NIES 3700</strain>
    </source>
</reference>
<protein>
    <submittedName>
        <fullName evidence="1">Uncharacterized protein</fullName>
    </submittedName>
</protein>
<comment type="caution">
    <text evidence="1">The sequence shown here is derived from an EMBL/GenBank/DDBJ whole genome shotgun (WGS) entry which is preliminary data.</text>
</comment>
<sequence>MNPPPPKKKPRLDAPAGDDMRPSVVVVDIFRGIGAGSYSLSLFGNDVYDDVKKLSEETIFHIGGKLDENVYVLIVGGSPCQDLRATGKNDGHKQTGVTGGKSVLFLELVRVINRFWRTMKKKFRRDKEYNIVLD</sequence>
<dbReference type="SUPFAM" id="SSF53335">
    <property type="entry name" value="S-adenosyl-L-methionine-dependent methyltransferases"/>
    <property type="match status" value="1"/>
</dbReference>
<dbReference type="Gene3D" id="3.40.50.150">
    <property type="entry name" value="Vaccinia Virus protein VP39"/>
    <property type="match status" value="1"/>
</dbReference>
<name>A0A9W7CDZ8_9STRA</name>
<evidence type="ECO:0000313" key="1">
    <source>
        <dbReference type="EMBL" id="GMI08135.1"/>
    </source>
</evidence>